<keyword evidence="3" id="KW-1185">Reference proteome</keyword>
<dbReference type="RefSeq" id="XP_022458592.1">
    <property type="nucleotide sequence ID" value="XM_022602826.1"/>
</dbReference>
<feature type="region of interest" description="Disordered" evidence="1">
    <location>
        <begin position="1"/>
        <end position="26"/>
    </location>
</feature>
<dbReference type="EMBL" id="HG793127">
    <property type="protein sequence ID" value="CDK26590.1"/>
    <property type="molecule type" value="Genomic_DNA"/>
</dbReference>
<dbReference type="GeneID" id="34519980"/>
<sequence>MRATPILGAYPRLRHDHPSGSTKKNHQSFFTLRPRQDILQTVFALMGVSAVSNHRRSTCQDCRKGRRRCGSYRAPIFPRLRDMAEVWRAQKSVFRNFLATLEQHSHVVMLPQCYISLKYRWESYCINRMV</sequence>
<dbReference type="Proteomes" id="UP000019384">
    <property type="component" value="Unassembled WGS sequence"/>
</dbReference>
<protein>
    <submittedName>
        <fullName evidence="2">Uncharacterized protein</fullName>
    </submittedName>
</protein>
<reference evidence="2" key="2">
    <citation type="submission" date="2014-02" db="EMBL/GenBank/DDBJ databases">
        <title>Complete DNA sequence of /Kuraishia capsulata/ illustrates novel genomic features among budding yeasts (/Saccharomycotina/).</title>
        <authorList>
            <person name="Morales L."/>
            <person name="Noel B."/>
            <person name="Porcel B."/>
            <person name="Marcet-Houben M."/>
            <person name="Hullo M-F."/>
            <person name="Sacerdot C."/>
            <person name="Tekaia F."/>
            <person name="Leh-Louis V."/>
            <person name="Despons L."/>
            <person name="Khanna V."/>
            <person name="Aury J-M."/>
            <person name="Barbe V."/>
            <person name="Couloux A."/>
            <person name="Labadie K."/>
            <person name="Pelletier E."/>
            <person name="Souciet J-L."/>
            <person name="Boekhout T."/>
            <person name="Gabaldon T."/>
            <person name="Wincker P."/>
            <person name="Dujon B."/>
        </authorList>
    </citation>
    <scope>NUCLEOTIDE SEQUENCE</scope>
    <source>
        <strain evidence="2">CBS 1993</strain>
    </source>
</reference>
<reference evidence="2" key="1">
    <citation type="submission" date="2013-12" db="EMBL/GenBank/DDBJ databases">
        <authorList>
            <person name="Genoscope - CEA"/>
        </authorList>
    </citation>
    <scope>NUCLEOTIDE SEQUENCE</scope>
    <source>
        <strain evidence="2">CBS 1993</strain>
    </source>
</reference>
<name>W6MVV9_9ASCO</name>
<evidence type="ECO:0000313" key="3">
    <source>
        <dbReference type="Proteomes" id="UP000019384"/>
    </source>
</evidence>
<proteinExistence type="predicted"/>
<dbReference type="AlphaFoldDB" id="W6MVV9"/>
<evidence type="ECO:0000313" key="2">
    <source>
        <dbReference type="EMBL" id="CDK26590.1"/>
    </source>
</evidence>
<evidence type="ECO:0000256" key="1">
    <source>
        <dbReference type="SAM" id="MobiDB-lite"/>
    </source>
</evidence>
<organism evidence="2 3">
    <name type="scientific">Kuraishia capsulata CBS 1993</name>
    <dbReference type="NCBI Taxonomy" id="1382522"/>
    <lineage>
        <taxon>Eukaryota</taxon>
        <taxon>Fungi</taxon>
        <taxon>Dikarya</taxon>
        <taxon>Ascomycota</taxon>
        <taxon>Saccharomycotina</taxon>
        <taxon>Pichiomycetes</taxon>
        <taxon>Pichiales</taxon>
        <taxon>Pichiaceae</taxon>
        <taxon>Kuraishia</taxon>
    </lineage>
</organism>
<dbReference type="HOGENOM" id="CLU_1938489_0_0_1"/>
<accession>W6MVV9</accession>
<gene>
    <name evidence="2" type="ORF">KUCA_T00002563001</name>
</gene>